<keyword evidence="13" id="KW-1185">Reference proteome</keyword>
<dbReference type="Gene3D" id="3.40.50.300">
    <property type="entry name" value="P-loop containing nucleotide triphosphate hydrolases"/>
    <property type="match status" value="1"/>
</dbReference>
<dbReference type="PANTHER" id="PTHR43514:SF4">
    <property type="entry name" value="ABC TRANSPORTER I FAMILY MEMBER 10"/>
    <property type="match status" value="1"/>
</dbReference>
<evidence type="ECO:0000313" key="12">
    <source>
        <dbReference type="EMBL" id="PTX47871.1"/>
    </source>
</evidence>
<dbReference type="GO" id="GO:0005524">
    <property type="term" value="F:ATP binding"/>
    <property type="evidence" value="ECO:0007669"/>
    <property type="project" value="UniProtKB-KW"/>
</dbReference>
<feature type="domain" description="Mop" evidence="11">
    <location>
        <begin position="291"/>
        <end position="357"/>
    </location>
</feature>
<reference evidence="12 13" key="1">
    <citation type="submission" date="2018-04" db="EMBL/GenBank/DDBJ databases">
        <title>Genomic Encyclopedia of Archaeal and Bacterial Type Strains, Phase II (KMG-II): from individual species to whole genera.</title>
        <authorList>
            <person name="Goeker M."/>
        </authorList>
    </citation>
    <scope>NUCLEOTIDE SEQUENCE [LARGE SCALE GENOMIC DNA]</scope>
    <source>
        <strain evidence="12 13">DSM 21823</strain>
    </source>
</reference>
<dbReference type="Proteomes" id="UP000244224">
    <property type="component" value="Unassembled WGS sequence"/>
</dbReference>
<gene>
    <name evidence="12" type="ORF">C8N34_11123</name>
</gene>
<evidence type="ECO:0000256" key="5">
    <source>
        <dbReference type="ARBA" id="ARBA00022741"/>
    </source>
</evidence>
<keyword evidence="1" id="KW-0813">Transport</keyword>
<keyword evidence="6 12" id="KW-0067">ATP-binding</keyword>
<dbReference type="NCBIfam" id="TIGR02142">
    <property type="entry name" value="modC_ABC"/>
    <property type="match status" value="1"/>
</dbReference>
<keyword evidence="7" id="KW-1278">Translocase</keyword>
<dbReference type="SUPFAM" id="SSF52540">
    <property type="entry name" value="P-loop containing nucleoside triphosphate hydrolases"/>
    <property type="match status" value="1"/>
</dbReference>
<dbReference type="GO" id="GO:0016887">
    <property type="term" value="F:ATP hydrolysis activity"/>
    <property type="evidence" value="ECO:0007669"/>
    <property type="project" value="InterPro"/>
</dbReference>
<dbReference type="InterPro" id="IPR005116">
    <property type="entry name" value="Transp-assoc_OB_typ1"/>
</dbReference>
<dbReference type="SUPFAM" id="SSF50331">
    <property type="entry name" value="MOP-like"/>
    <property type="match status" value="1"/>
</dbReference>
<dbReference type="PROSITE" id="PS00211">
    <property type="entry name" value="ABC_TRANSPORTER_1"/>
    <property type="match status" value="1"/>
</dbReference>
<dbReference type="RefSeq" id="WP_108129677.1">
    <property type="nucleotide sequence ID" value="NZ_QBKP01000011.1"/>
</dbReference>
<dbReference type="InterPro" id="IPR003593">
    <property type="entry name" value="AAA+_ATPase"/>
</dbReference>
<sequence length="368" mass="39367">MTLSVNLSHRFGDFTLDVAFEAPPGVTVLFGRSGSGKTTVVNAVAGLLRPDHGRIIAGGEVLLDTETRTFLPPHRRRVGYVFQDARLFPHLTVRQNLLYGRWFAHRRGPDNFARVVDMLGIGPLLARRPAALSGGEKSRVALGRAILSEPRLLLMDEPLAALDEARKAEILPYLERLRDELHLPILYVSHSMPEVARLATTLVLIEAGRVAAAGPATELLSDPAAAPALGLREAGAILSARLAVPDEDGLSRLDCSAGPLWLPRVAGRAGDSFRLRILAQDVMLATSRPKGISALNILPAVVREVRLGEGPGALVQLETGDEMLLARITRRSAAALGLKPGQQIHAVLKAVSVAQENVGHGRPGADSP</sequence>
<dbReference type="InterPro" id="IPR003439">
    <property type="entry name" value="ABC_transporter-like_ATP-bd"/>
</dbReference>
<evidence type="ECO:0000256" key="1">
    <source>
        <dbReference type="ARBA" id="ARBA00022448"/>
    </source>
</evidence>
<dbReference type="InterPro" id="IPR017871">
    <property type="entry name" value="ABC_transporter-like_CS"/>
</dbReference>
<dbReference type="InterPro" id="IPR011868">
    <property type="entry name" value="ModC_ABC_ATP-bd"/>
</dbReference>
<dbReference type="GO" id="GO:0016020">
    <property type="term" value="C:membrane"/>
    <property type="evidence" value="ECO:0007669"/>
    <property type="project" value="InterPro"/>
</dbReference>
<protein>
    <submittedName>
        <fullName evidence="12">Molybdate transport system ATP-binding protein</fullName>
    </submittedName>
</protein>
<name>A0A2T6AVM9_9RHOB</name>
<keyword evidence="5" id="KW-0547">Nucleotide-binding</keyword>
<dbReference type="SMART" id="SM00382">
    <property type="entry name" value="AAA"/>
    <property type="match status" value="1"/>
</dbReference>
<evidence type="ECO:0000259" key="11">
    <source>
        <dbReference type="PROSITE" id="PS51866"/>
    </source>
</evidence>
<proteinExistence type="predicted"/>
<comment type="caution">
    <text evidence="12">The sequence shown here is derived from an EMBL/GenBank/DDBJ whole genome shotgun (WGS) entry which is preliminary data.</text>
</comment>
<dbReference type="Pfam" id="PF00005">
    <property type="entry name" value="ABC_tran"/>
    <property type="match status" value="1"/>
</dbReference>
<dbReference type="AlphaFoldDB" id="A0A2T6AVM9"/>
<evidence type="ECO:0000256" key="2">
    <source>
        <dbReference type="ARBA" id="ARBA00022475"/>
    </source>
</evidence>
<dbReference type="PROSITE" id="PS51866">
    <property type="entry name" value="MOP"/>
    <property type="match status" value="1"/>
</dbReference>
<evidence type="ECO:0000256" key="7">
    <source>
        <dbReference type="ARBA" id="ARBA00022967"/>
    </source>
</evidence>
<evidence type="ECO:0000256" key="4">
    <source>
        <dbReference type="ARBA" id="ARBA00022519"/>
    </source>
</evidence>
<keyword evidence="8" id="KW-0472">Membrane</keyword>
<evidence type="ECO:0000256" key="8">
    <source>
        <dbReference type="ARBA" id="ARBA00023136"/>
    </source>
</evidence>
<dbReference type="EMBL" id="QBKP01000011">
    <property type="protein sequence ID" value="PTX47871.1"/>
    <property type="molecule type" value="Genomic_DNA"/>
</dbReference>
<dbReference type="InterPro" id="IPR027417">
    <property type="entry name" value="P-loop_NTPase"/>
</dbReference>
<feature type="domain" description="ABC transporter" evidence="10">
    <location>
        <begin position="2"/>
        <end position="232"/>
    </location>
</feature>
<dbReference type="Pfam" id="PF03459">
    <property type="entry name" value="TOBE"/>
    <property type="match status" value="1"/>
</dbReference>
<dbReference type="Gene3D" id="2.40.50.100">
    <property type="match status" value="1"/>
</dbReference>
<evidence type="ECO:0000256" key="3">
    <source>
        <dbReference type="ARBA" id="ARBA00022505"/>
    </source>
</evidence>
<dbReference type="GO" id="GO:0015098">
    <property type="term" value="F:molybdate ion transmembrane transporter activity"/>
    <property type="evidence" value="ECO:0007669"/>
    <property type="project" value="InterPro"/>
</dbReference>
<dbReference type="InterPro" id="IPR004606">
    <property type="entry name" value="Mop_domain"/>
</dbReference>
<dbReference type="PROSITE" id="PS50893">
    <property type="entry name" value="ABC_TRANSPORTER_2"/>
    <property type="match status" value="1"/>
</dbReference>
<dbReference type="OrthoDB" id="9802264at2"/>
<evidence type="ECO:0000313" key="13">
    <source>
        <dbReference type="Proteomes" id="UP000244224"/>
    </source>
</evidence>
<evidence type="ECO:0000259" key="10">
    <source>
        <dbReference type="PROSITE" id="PS50893"/>
    </source>
</evidence>
<organism evidence="12 13">
    <name type="scientific">Gemmobacter caeni</name>
    <dbReference type="NCBI Taxonomy" id="589035"/>
    <lineage>
        <taxon>Bacteria</taxon>
        <taxon>Pseudomonadati</taxon>
        <taxon>Pseudomonadota</taxon>
        <taxon>Alphaproteobacteria</taxon>
        <taxon>Rhodobacterales</taxon>
        <taxon>Paracoccaceae</taxon>
        <taxon>Gemmobacter</taxon>
    </lineage>
</organism>
<keyword evidence="3 9" id="KW-0500">Molybdenum</keyword>
<dbReference type="GO" id="GO:0140359">
    <property type="term" value="F:ABC-type transporter activity"/>
    <property type="evidence" value="ECO:0007669"/>
    <property type="project" value="InterPro"/>
</dbReference>
<keyword evidence="2" id="KW-1003">Cell membrane</keyword>
<dbReference type="PANTHER" id="PTHR43514">
    <property type="entry name" value="ABC TRANSPORTER I FAMILY MEMBER 10"/>
    <property type="match status" value="1"/>
</dbReference>
<evidence type="ECO:0000256" key="6">
    <source>
        <dbReference type="ARBA" id="ARBA00022840"/>
    </source>
</evidence>
<dbReference type="InterPro" id="IPR008995">
    <property type="entry name" value="Mo/tungstate-bd_C_term_dom"/>
</dbReference>
<accession>A0A2T6AVM9</accession>
<evidence type="ECO:0000256" key="9">
    <source>
        <dbReference type="PROSITE-ProRule" id="PRU01213"/>
    </source>
</evidence>
<dbReference type="InterPro" id="IPR050334">
    <property type="entry name" value="Molybdenum_import_ModC"/>
</dbReference>
<keyword evidence="4" id="KW-0997">Cell inner membrane</keyword>